<evidence type="ECO:0000256" key="2">
    <source>
        <dbReference type="ARBA" id="ARBA00009865"/>
    </source>
</evidence>
<dbReference type="WBParaSite" id="ACRNAN_scaffold3613.g30201.t1">
    <property type="protein sequence ID" value="ACRNAN_scaffold3613.g30201.t1"/>
    <property type="gene ID" value="ACRNAN_scaffold3613.g30201"/>
</dbReference>
<evidence type="ECO:0000313" key="8">
    <source>
        <dbReference type="Proteomes" id="UP000887540"/>
    </source>
</evidence>
<dbReference type="InterPro" id="IPR006710">
    <property type="entry name" value="Glyco_hydro_43"/>
</dbReference>
<keyword evidence="4" id="KW-0326">Glycosidase</keyword>
<evidence type="ECO:0000256" key="1">
    <source>
        <dbReference type="ARBA" id="ARBA00004834"/>
    </source>
</evidence>
<dbReference type="PANTHER" id="PTHR43301:SF3">
    <property type="entry name" value="ARABINAN ENDO-1,5-ALPHA-L-ARABINOSIDASE A-RELATED"/>
    <property type="match status" value="1"/>
</dbReference>
<evidence type="ECO:0000256" key="4">
    <source>
        <dbReference type="ARBA" id="ARBA00023295"/>
    </source>
</evidence>
<evidence type="ECO:0000256" key="5">
    <source>
        <dbReference type="ARBA" id="ARBA00042202"/>
    </source>
</evidence>
<dbReference type="Gene3D" id="2.115.10.20">
    <property type="entry name" value="Glycosyl hydrolase domain, family 43"/>
    <property type="match status" value="1"/>
</dbReference>
<feature type="site" description="Important for catalytic activity, responsible for pKa modulation of the active site Glu and correct orientation of both the proton donor and substrate" evidence="7">
    <location>
        <position position="161"/>
    </location>
</feature>
<feature type="active site" description="Proton donor" evidence="6">
    <location>
        <position position="213"/>
    </location>
</feature>
<evidence type="ECO:0000256" key="6">
    <source>
        <dbReference type="PIRSR" id="PIRSR606710-1"/>
    </source>
</evidence>
<reference evidence="9" key="1">
    <citation type="submission" date="2022-11" db="UniProtKB">
        <authorList>
            <consortium name="WormBaseParasite"/>
        </authorList>
    </citation>
    <scope>IDENTIFICATION</scope>
</reference>
<dbReference type="AlphaFoldDB" id="A0A914DTG4"/>
<dbReference type="SUPFAM" id="SSF75005">
    <property type="entry name" value="Arabinanase/levansucrase/invertase"/>
    <property type="match status" value="1"/>
</dbReference>
<keyword evidence="3" id="KW-0378">Hydrolase</keyword>
<proteinExistence type="inferred from homology"/>
<dbReference type="InterPro" id="IPR023296">
    <property type="entry name" value="Glyco_hydro_beta-prop_sf"/>
</dbReference>
<comment type="pathway">
    <text evidence="1">Glycan metabolism; L-arabinan degradation.</text>
</comment>
<evidence type="ECO:0000256" key="7">
    <source>
        <dbReference type="PIRSR" id="PIRSR606710-2"/>
    </source>
</evidence>
<dbReference type="GO" id="GO:0005975">
    <property type="term" value="P:carbohydrate metabolic process"/>
    <property type="evidence" value="ECO:0007669"/>
    <property type="project" value="InterPro"/>
</dbReference>
<accession>A0A914DTG4</accession>
<sequence length="226" mass="25151">MQLEGVIYKRPAIPNTPDRHNGSALGSTFAHDPTLLKTLDSQYIVYATGFNIPATISNDEKTFSKNGTALPLGMPWTLPWTTGQLCFGNVTNTSNSTYSCIWSPDVHEINGKYYMYYSASSLLSINSAIGMATSSTRRPGDWMNRGLVFNSSSRVNWNAIDPALFVDDDGRWYVIFESRYSGTFQYEMDPSTGFVKAGAQAIQLANDRQWGIEGPAFFKKGNHFHI</sequence>
<evidence type="ECO:0000256" key="3">
    <source>
        <dbReference type="ARBA" id="ARBA00022801"/>
    </source>
</evidence>
<dbReference type="PANTHER" id="PTHR43301">
    <property type="entry name" value="ARABINAN ENDO-1,5-ALPHA-L-ARABINOSIDASE"/>
    <property type="match status" value="1"/>
</dbReference>
<dbReference type="Proteomes" id="UP000887540">
    <property type="component" value="Unplaced"/>
</dbReference>
<dbReference type="Pfam" id="PF04616">
    <property type="entry name" value="Glyco_hydro_43"/>
    <property type="match status" value="1"/>
</dbReference>
<feature type="active site" description="Proton acceptor" evidence="6">
    <location>
        <position position="32"/>
    </location>
</feature>
<dbReference type="InterPro" id="IPR050727">
    <property type="entry name" value="GH43_arabinanases"/>
</dbReference>
<organism evidence="8 9">
    <name type="scientific">Acrobeloides nanus</name>
    <dbReference type="NCBI Taxonomy" id="290746"/>
    <lineage>
        <taxon>Eukaryota</taxon>
        <taxon>Metazoa</taxon>
        <taxon>Ecdysozoa</taxon>
        <taxon>Nematoda</taxon>
        <taxon>Chromadorea</taxon>
        <taxon>Rhabditida</taxon>
        <taxon>Tylenchina</taxon>
        <taxon>Cephalobomorpha</taxon>
        <taxon>Cephaloboidea</taxon>
        <taxon>Cephalobidae</taxon>
        <taxon>Acrobeloides</taxon>
    </lineage>
</organism>
<keyword evidence="8" id="KW-1185">Reference proteome</keyword>
<protein>
    <recommendedName>
        <fullName evidence="5">Endo-1,5-alpha-L-arabinanase A</fullName>
    </recommendedName>
</protein>
<dbReference type="GO" id="GO:0004553">
    <property type="term" value="F:hydrolase activity, hydrolyzing O-glycosyl compounds"/>
    <property type="evidence" value="ECO:0007669"/>
    <property type="project" value="InterPro"/>
</dbReference>
<name>A0A914DTG4_9BILA</name>
<evidence type="ECO:0000313" key="9">
    <source>
        <dbReference type="WBParaSite" id="ACRNAN_scaffold3613.g30201.t1"/>
    </source>
</evidence>
<comment type="similarity">
    <text evidence="2">Belongs to the glycosyl hydrolase 43 family.</text>
</comment>